<feature type="chain" id="PRO_5042011068" description="Cytochrome b5 heme-binding domain-containing protein" evidence="5">
    <location>
        <begin position="30"/>
        <end position="108"/>
    </location>
</feature>
<keyword evidence="2" id="KW-0479">Metal-binding</keyword>
<dbReference type="EMBL" id="JADXDR010000139">
    <property type="protein sequence ID" value="KAI7837916.1"/>
    <property type="molecule type" value="Genomic_DNA"/>
</dbReference>
<sequence length="108" mass="11860">MVAPRRWPAGAALFLIALLLAACLSSSDAALKKYKAAAVAKHKAPTNCWVIYNGYVYNLTKYFKSNAHPRGNAIMKPWCGKDMTRIFDASHGSSALSQLKKYRIGKLA</sequence>
<evidence type="ECO:0000256" key="5">
    <source>
        <dbReference type="SAM" id="SignalP"/>
    </source>
</evidence>
<keyword evidence="3" id="KW-0408">Iron</keyword>
<evidence type="ECO:0000256" key="4">
    <source>
        <dbReference type="ARBA" id="ARBA00038168"/>
    </source>
</evidence>
<keyword evidence="8" id="KW-1185">Reference proteome</keyword>
<dbReference type="PROSITE" id="PS51257">
    <property type="entry name" value="PROKAR_LIPOPROTEIN"/>
    <property type="match status" value="1"/>
</dbReference>
<keyword evidence="5" id="KW-0732">Signal</keyword>
<dbReference type="Pfam" id="PF00173">
    <property type="entry name" value="Cyt-b5"/>
    <property type="match status" value="1"/>
</dbReference>
<organism evidence="7 8">
    <name type="scientific">Chlorella ohadii</name>
    <dbReference type="NCBI Taxonomy" id="2649997"/>
    <lineage>
        <taxon>Eukaryota</taxon>
        <taxon>Viridiplantae</taxon>
        <taxon>Chlorophyta</taxon>
        <taxon>core chlorophytes</taxon>
        <taxon>Trebouxiophyceae</taxon>
        <taxon>Chlorellales</taxon>
        <taxon>Chlorellaceae</taxon>
        <taxon>Chlorella clade</taxon>
        <taxon>Chlorella</taxon>
    </lineage>
</organism>
<dbReference type="InterPro" id="IPR036400">
    <property type="entry name" value="Cyt_B5-like_heme/steroid_sf"/>
</dbReference>
<dbReference type="PROSITE" id="PS50255">
    <property type="entry name" value="CYTOCHROME_B5_2"/>
    <property type="match status" value="1"/>
</dbReference>
<dbReference type="GO" id="GO:0020037">
    <property type="term" value="F:heme binding"/>
    <property type="evidence" value="ECO:0007669"/>
    <property type="project" value="TreeGrafter"/>
</dbReference>
<dbReference type="GO" id="GO:0016020">
    <property type="term" value="C:membrane"/>
    <property type="evidence" value="ECO:0007669"/>
    <property type="project" value="TreeGrafter"/>
</dbReference>
<evidence type="ECO:0000256" key="2">
    <source>
        <dbReference type="ARBA" id="ARBA00022723"/>
    </source>
</evidence>
<comment type="similarity">
    <text evidence="4">Belongs to the cytochrome b5 family.</text>
</comment>
<dbReference type="Gene3D" id="3.10.120.10">
    <property type="entry name" value="Cytochrome b5-like heme/steroid binding domain"/>
    <property type="match status" value="1"/>
</dbReference>
<dbReference type="AlphaFoldDB" id="A0AAD5DKL0"/>
<dbReference type="Proteomes" id="UP001205105">
    <property type="component" value="Unassembled WGS sequence"/>
</dbReference>
<gene>
    <name evidence="7" type="ORF">COHA_008223</name>
</gene>
<evidence type="ECO:0000256" key="1">
    <source>
        <dbReference type="ARBA" id="ARBA00022617"/>
    </source>
</evidence>
<protein>
    <recommendedName>
        <fullName evidence="6">Cytochrome b5 heme-binding domain-containing protein</fullName>
    </recommendedName>
</protein>
<evidence type="ECO:0000259" key="6">
    <source>
        <dbReference type="PROSITE" id="PS50255"/>
    </source>
</evidence>
<evidence type="ECO:0000313" key="7">
    <source>
        <dbReference type="EMBL" id="KAI7837916.1"/>
    </source>
</evidence>
<evidence type="ECO:0000256" key="3">
    <source>
        <dbReference type="ARBA" id="ARBA00023004"/>
    </source>
</evidence>
<reference evidence="7" key="1">
    <citation type="submission" date="2020-11" db="EMBL/GenBank/DDBJ databases">
        <title>Chlorella ohadii genome sequencing and assembly.</title>
        <authorList>
            <person name="Murik O."/>
            <person name="Treves H."/>
            <person name="Kedem I."/>
            <person name="Shotland Y."/>
            <person name="Kaplan A."/>
        </authorList>
    </citation>
    <scope>NUCLEOTIDE SEQUENCE</scope>
    <source>
        <strain evidence="7">1</strain>
    </source>
</reference>
<dbReference type="SMART" id="SM01117">
    <property type="entry name" value="Cyt-b5"/>
    <property type="match status" value="1"/>
</dbReference>
<accession>A0AAD5DKL0</accession>
<name>A0AAD5DKL0_9CHLO</name>
<dbReference type="InterPro" id="IPR001199">
    <property type="entry name" value="Cyt_B5-like_heme/steroid-bd"/>
</dbReference>
<keyword evidence="1" id="KW-0349">Heme</keyword>
<dbReference type="PANTHER" id="PTHR19359">
    <property type="entry name" value="CYTOCHROME B5"/>
    <property type="match status" value="1"/>
</dbReference>
<proteinExistence type="inferred from homology"/>
<comment type="caution">
    <text evidence="7">The sequence shown here is derived from an EMBL/GenBank/DDBJ whole genome shotgun (WGS) entry which is preliminary data.</text>
</comment>
<feature type="signal peptide" evidence="5">
    <location>
        <begin position="1"/>
        <end position="29"/>
    </location>
</feature>
<dbReference type="SUPFAM" id="SSF55856">
    <property type="entry name" value="Cytochrome b5-like heme/steroid binding domain"/>
    <property type="match status" value="1"/>
</dbReference>
<feature type="domain" description="Cytochrome b5 heme-binding" evidence="6">
    <location>
        <begin position="31"/>
        <end position="108"/>
    </location>
</feature>
<dbReference type="GO" id="GO:0046872">
    <property type="term" value="F:metal ion binding"/>
    <property type="evidence" value="ECO:0007669"/>
    <property type="project" value="UniProtKB-KW"/>
</dbReference>
<dbReference type="InterPro" id="IPR050668">
    <property type="entry name" value="Cytochrome_b5"/>
</dbReference>
<evidence type="ECO:0000313" key="8">
    <source>
        <dbReference type="Proteomes" id="UP001205105"/>
    </source>
</evidence>